<sequence length="358" mass="39808">MGPRLGVVGIGTFGVNHLRAFRQLERKGRVVLAAAAELDDERLARAQGEFGVAGYRDYREMLDRERLDGVSVVTPDFAHRQIALDALSAGCHVLVEKPLDVTVDGCQSIIAEAERGGLLLQVDFHKRYDPYHLELHRLVRAGRLGEPLYGYAHMEDRMEVPRDWFPKWAPQSSPAWFLGVHFYDLVRWVLDSDARSAYARGQKRRLVEMGIDTYDSIQAQVEFQNGAVVTFDTSWILPDRFEAIVNQGLRLVGTEGLIEIDSQDRGARSCLTADGGMRTYNLGFMQDLTSREGETTYRGYGIESIADFAENIAHILEGGSLGDLVGSYPDGRDGLEVTRIACAVEESIASGRAVEIAR</sequence>
<keyword evidence="1" id="KW-0560">Oxidoreductase</keyword>
<evidence type="ECO:0000313" key="4">
    <source>
        <dbReference type="EMBL" id="KPJ62360.1"/>
    </source>
</evidence>
<dbReference type="InterPro" id="IPR000683">
    <property type="entry name" value="Gfo/Idh/MocA-like_OxRdtase_N"/>
</dbReference>
<dbReference type="Pfam" id="PF01408">
    <property type="entry name" value="GFO_IDH_MocA"/>
    <property type="match status" value="1"/>
</dbReference>
<organism evidence="4 5">
    <name type="scientific">candidate division KD3-62 bacterium DG_56</name>
    <dbReference type="NCBI Taxonomy" id="1704032"/>
    <lineage>
        <taxon>Bacteria</taxon>
        <taxon>candidate division KD3-62</taxon>
    </lineage>
</organism>
<evidence type="ECO:0000259" key="2">
    <source>
        <dbReference type="Pfam" id="PF01408"/>
    </source>
</evidence>
<evidence type="ECO:0000256" key="1">
    <source>
        <dbReference type="ARBA" id="ARBA00023002"/>
    </source>
</evidence>
<evidence type="ECO:0000259" key="3">
    <source>
        <dbReference type="Pfam" id="PF22725"/>
    </source>
</evidence>
<comment type="caution">
    <text evidence="4">The sequence shown here is derived from an EMBL/GenBank/DDBJ whole genome shotgun (WGS) entry which is preliminary data.</text>
</comment>
<dbReference type="PANTHER" id="PTHR43818:SF11">
    <property type="entry name" value="BCDNA.GH03377"/>
    <property type="match status" value="1"/>
</dbReference>
<protein>
    <recommendedName>
        <fullName evidence="6">Gfo/Idh/MocA family oxidoreductase</fullName>
    </recommendedName>
</protein>
<accession>A0A0S7XIT5</accession>
<evidence type="ECO:0008006" key="6">
    <source>
        <dbReference type="Google" id="ProtNLM"/>
    </source>
</evidence>
<feature type="domain" description="GFO/IDH/MocA-like oxidoreductase" evidence="3">
    <location>
        <begin position="133"/>
        <end position="258"/>
    </location>
</feature>
<evidence type="ECO:0000313" key="5">
    <source>
        <dbReference type="Proteomes" id="UP000052020"/>
    </source>
</evidence>
<dbReference type="InterPro" id="IPR055170">
    <property type="entry name" value="GFO_IDH_MocA-like_dom"/>
</dbReference>
<dbReference type="PANTHER" id="PTHR43818">
    <property type="entry name" value="BCDNA.GH03377"/>
    <property type="match status" value="1"/>
</dbReference>
<dbReference type="InterPro" id="IPR050463">
    <property type="entry name" value="Gfo/Idh/MocA_oxidrdct_glycsds"/>
</dbReference>
<name>A0A0S7XIT5_9BACT</name>
<dbReference type="SUPFAM" id="SSF51735">
    <property type="entry name" value="NAD(P)-binding Rossmann-fold domains"/>
    <property type="match status" value="1"/>
</dbReference>
<proteinExistence type="predicted"/>
<dbReference type="Proteomes" id="UP000052020">
    <property type="component" value="Unassembled WGS sequence"/>
</dbReference>
<gene>
    <name evidence="4" type="ORF">AMK68_05025</name>
</gene>
<dbReference type="Gene3D" id="3.40.50.720">
    <property type="entry name" value="NAD(P)-binding Rossmann-like Domain"/>
    <property type="match status" value="1"/>
</dbReference>
<dbReference type="GO" id="GO:0000166">
    <property type="term" value="F:nucleotide binding"/>
    <property type="evidence" value="ECO:0007669"/>
    <property type="project" value="InterPro"/>
</dbReference>
<dbReference type="GO" id="GO:0016491">
    <property type="term" value="F:oxidoreductase activity"/>
    <property type="evidence" value="ECO:0007669"/>
    <property type="project" value="UniProtKB-KW"/>
</dbReference>
<feature type="domain" description="Gfo/Idh/MocA-like oxidoreductase N-terminal" evidence="2">
    <location>
        <begin position="4"/>
        <end position="124"/>
    </location>
</feature>
<dbReference type="SUPFAM" id="SSF55347">
    <property type="entry name" value="Glyceraldehyde-3-phosphate dehydrogenase-like, C-terminal domain"/>
    <property type="match status" value="1"/>
</dbReference>
<dbReference type="InterPro" id="IPR036291">
    <property type="entry name" value="NAD(P)-bd_dom_sf"/>
</dbReference>
<dbReference type="AlphaFoldDB" id="A0A0S7XIT5"/>
<dbReference type="Gene3D" id="3.30.360.10">
    <property type="entry name" value="Dihydrodipicolinate Reductase, domain 2"/>
    <property type="match status" value="1"/>
</dbReference>
<dbReference type="PATRIC" id="fig|1704032.3.peg.906"/>
<dbReference type="Pfam" id="PF22725">
    <property type="entry name" value="GFO_IDH_MocA_C3"/>
    <property type="match status" value="1"/>
</dbReference>
<reference evidence="4 5" key="1">
    <citation type="journal article" date="2015" name="Microbiome">
        <title>Genomic resolution of linkages in carbon, nitrogen, and sulfur cycling among widespread estuary sediment bacteria.</title>
        <authorList>
            <person name="Baker B.J."/>
            <person name="Lazar C.S."/>
            <person name="Teske A.P."/>
            <person name="Dick G.J."/>
        </authorList>
    </citation>
    <scope>NUCLEOTIDE SEQUENCE [LARGE SCALE GENOMIC DNA]</scope>
    <source>
        <strain evidence="4">DG_56</strain>
    </source>
</reference>
<dbReference type="EMBL" id="LIZY01000119">
    <property type="protein sequence ID" value="KPJ62360.1"/>
    <property type="molecule type" value="Genomic_DNA"/>
</dbReference>